<feature type="chain" id="PRO_5003146847" evidence="1">
    <location>
        <begin position="21"/>
        <end position="541"/>
    </location>
</feature>
<keyword evidence="1" id="KW-0732">Signal</keyword>
<reference evidence="2 3" key="1">
    <citation type="journal article" date="2011" name="J. Bacteriol.">
        <title>Draft genome sequence of the anoxygenic filamentous phototrophic bacterium Oscillochloris trichoides subsp. DG-6.</title>
        <authorList>
            <person name="Kuznetsov B.B."/>
            <person name="Ivanovsky R.N."/>
            <person name="Keppen O.I."/>
            <person name="Sukhacheva M.V."/>
            <person name="Bumazhkin B.K."/>
            <person name="Patutina E.O."/>
            <person name="Beletsky A.V."/>
            <person name="Mardanov A.V."/>
            <person name="Baslerov R.V."/>
            <person name="Panteleeva A.N."/>
            <person name="Kolganova T.V."/>
            <person name="Ravin N.V."/>
            <person name="Skryabin K.G."/>
        </authorList>
    </citation>
    <scope>NUCLEOTIDE SEQUENCE [LARGE SCALE GENOMIC DNA]</scope>
    <source>
        <strain evidence="2 3">DG-6</strain>
    </source>
</reference>
<organism evidence="2 3">
    <name type="scientific">Oscillochloris trichoides DG-6</name>
    <dbReference type="NCBI Taxonomy" id="765420"/>
    <lineage>
        <taxon>Bacteria</taxon>
        <taxon>Bacillati</taxon>
        <taxon>Chloroflexota</taxon>
        <taxon>Chloroflexia</taxon>
        <taxon>Chloroflexales</taxon>
        <taxon>Chloroflexineae</taxon>
        <taxon>Oscillochloridaceae</taxon>
        <taxon>Oscillochloris</taxon>
    </lineage>
</organism>
<dbReference type="Proteomes" id="UP000054010">
    <property type="component" value="Unassembled WGS sequence"/>
</dbReference>
<name>E1IE28_9CHLR</name>
<evidence type="ECO:0000256" key="1">
    <source>
        <dbReference type="SAM" id="SignalP"/>
    </source>
</evidence>
<feature type="signal peptide" evidence="1">
    <location>
        <begin position="1"/>
        <end position="20"/>
    </location>
</feature>
<evidence type="ECO:0000313" key="2">
    <source>
        <dbReference type="EMBL" id="EFO80570.1"/>
    </source>
</evidence>
<dbReference type="STRING" id="765420.OSCT_1579"/>
<dbReference type="HOGENOM" id="CLU_503289_0_0_0"/>
<dbReference type="EMBL" id="ADVR01000049">
    <property type="protein sequence ID" value="EFO80570.1"/>
    <property type="molecule type" value="Genomic_DNA"/>
</dbReference>
<dbReference type="AlphaFoldDB" id="E1IE28"/>
<keyword evidence="3" id="KW-1185">Reference proteome</keyword>
<sequence>MLLVLLALTLALPGGQTSFAQNDSRYFPETGHSVRGLFRSFWEANGGIGIFGFPISEEFVAANGQTMQWFERARFELATVNGQTTVQLGNLGSEVTQNRVFPKVPPIENSADRRYIPETQHIIQYGFKEIWETRGDVRIFGYPLSEEIDEVLEDGEWHTVQYFERARFEYWPNFPPGQRVLLSHLGRKLAPADLTAPGAPTPAPTPVPVPTLPPNVNAMVTPQSGPPGTSFAFTANGFNPGERVGIWITLPDQSTAGADFQVTADGSGAIGGDQLMITTGAGDPTGIWSFNAQGVSSGKQAVGYFFVGGTASPGNPNQLGVPVHDQLPTQGLAMIVPVAAPAGTPFEMYGGGFSAGEQVSAWITKPDGQSLSLTQVMLDGTVAYTIIDTTGLPDGVYQAVIQGRSSNVVAAAAFKLTRDYVAGPGTPRPASVNGAATPAEGPGGTTFQIRGWGFNPSEQVEVWTVDPSGRYVLQAEPMVTDGEGRIGYVPPIDLSAPAGAQPGVYGVHFRSKATGKRVDVYFTVVGSAQAQAVSSNWVILP</sequence>
<accession>E1IE28</accession>
<protein>
    <submittedName>
        <fullName evidence="2">Uncharacterized protein</fullName>
    </submittedName>
</protein>
<evidence type="ECO:0000313" key="3">
    <source>
        <dbReference type="Proteomes" id="UP000054010"/>
    </source>
</evidence>
<comment type="caution">
    <text evidence="2">The sequence shown here is derived from an EMBL/GenBank/DDBJ whole genome shotgun (WGS) entry which is preliminary data.</text>
</comment>
<dbReference type="eggNOG" id="COG0823">
    <property type="taxonomic scope" value="Bacteria"/>
</dbReference>
<proteinExistence type="predicted"/>
<gene>
    <name evidence="2" type="ORF">OSCT_1579</name>
</gene>